<dbReference type="EMBL" id="CP071446">
    <property type="protein sequence ID" value="QTA38409.1"/>
    <property type="molecule type" value="Genomic_DNA"/>
</dbReference>
<accession>A0ABX7S737</accession>
<dbReference type="RefSeq" id="WP_207567128.1">
    <property type="nucleotide sequence ID" value="NZ_CP071446.1"/>
</dbReference>
<dbReference type="Gene3D" id="3.40.50.300">
    <property type="entry name" value="P-loop containing nucleotide triphosphate hydrolases"/>
    <property type="match status" value="1"/>
</dbReference>
<evidence type="ECO:0000259" key="4">
    <source>
        <dbReference type="PROSITE" id="PS50893"/>
    </source>
</evidence>
<dbReference type="PANTHER" id="PTHR45772">
    <property type="entry name" value="CONSERVED COMPONENT OF ABC TRANSPORTER FOR NATURAL AMINO ACIDS-RELATED"/>
    <property type="match status" value="1"/>
</dbReference>
<dbReference type="SUPFAM" id="SSF52540">
    <property type="entry name" value="P-loop containing nucleoside triphosphate hydrolases"/>
    <property type="match status" value="1"/>
</dbReference>
<dbReference type="GO" id="GO:0005524">
    <property type="term" value="F:ATP binding"/>
    <property type="evidence" value="ECO:0007669"/>
    <property type="project" value="UniProtKB-KW"/>
</dbReference>
<dbReference type="NCBIfam" id="TIGR04406">
    <property type="entry name" value="LPS_export_lptB"/>
    <property type="match status" value="1"/>
</dbReference>
<dbReference type="PROSITE" id="PS50893">
    <property type="entry name" value="ABC_TRANSPORTER_2"/>
    <property type="match status" value="1"/>
</dbReference>
<organism evidence="5 6">
    <name type="scientific">Thermosipho ferrireducens</name>
    <dbReference type="NCBI Taxonomy" id="2571116"/>
    <lineage>
        <taxon>Bacteria</taxon>
        <taxon>Thermotogati</taxon>
        <taxon>Thermotogota</taxon>
        <taxon>Thermotogae</taxon>
        <taxon>Thermotogales</taxon>
        <taxon>Fervidobacteriaceae</taxon>
        <taxon>Thermosipho</taxon>
    </lineage>
</organism>
<evidence type="ECO:0000256" key="1">
    <source>
        <dbReference type="ARBA" id="ARBA00022448"/>
    </source>
</evidence>
<dbReference type="InterPro" id="IPR030921">
    <property type="entry name" value="LPS_export_LptB"/>
</dbReference>
<gene>
    <name evidence="5" type="primary">lptB</name>
    <name evidence="5" type="ORF">JYK00_02475</name>
</gene>
<dbReference type="PANTHER" id="PTHR45772:SF10">
    <property type="entry name" value="LIPOPOLYSACCHARIDE EXPORT SYSTEM ATP-BINDING PROTEIN LPTB"/>
    <property type="match status" value="1"/>
</dbReference>
<keyword evidence="6" id="KW-1185">Reference proteome</keyword>
<sequence>MKLYCEKIVKKFGRKKVLKGASLNVQNGEVVGLLGPNGSGKTTLFNIILGVVVPNSGKVYLGDKDITKVPIHKRSLMGITYLQQETSVFRELKVDENLKLVLEFHSQKNRINGRTNKLLEEFGIALLKNQKASDLSGGEKRRLELARMMTLSPRFLLLDEPFVGIDPKTVKEIQGMILNLKERGLGIIVTDHSVEALIPVVDRLYVIHKGEIISEGEPEKVLKDEVVKEVYLGGE</sequence>
<protein>
    <submittedName>
        <fullName evidence="5">LPS export ABC transporter ATP-binding protein</fullName>
    </submittedName>
</protein>
<dbReference type="Proteomes" id="UP000671862">
    <property type="component" value="Chromosome"/>
</dbReference>
<dbReference type="PROSITE" id="PS00211">
    <property type="entry name" value="ABC_TRANSPORTER_1"/>
    <property type="match status" value="1"/>
</dbReference>
<dbReference type="InterPro" id="IPR017871">
    <property type="entry name" value="ABC_transporter-like_CS"/>
</dbReference>
<name>A0ABX7S737_9BACT</name>
<dbReference type="InterPro" id="IPR051120">
    <property type="entry name" value="ABC_AA/LPS_Transport"/>
</dbReference>
<evidence type="ECO:0000313" key="6">
    <source>
        <dbReference type="Proteomes" id="UP000671862"/>
    </source>
</evidence>
<evidence type="ECO:0000313" key="5">
    <source>
        <dbReference type="EMBL" id="QTA38409.1"/>
    </source>
</evidence>
<keyword evidence="3 5" id="KW-0067">ATP-binding</keyword>
<dbReference type="InterPro" id="IPR003439">
    <property type="entry name" value="ABC_transporter-like_ATP-bd"/>
</dbReference>
<dbReference type="InterPro" id="IPR003593">
    <property type="entry name" value="AAA+_ATPase"/>
</dbReference>
<feature type="domain" description="ABC transporter" evidence="4">
    <location>
        <begin position="3"/>
        <end position="234"/>
    </location>
</feature>
<reference evidence="5 6" key="1">
    <citation type="submission" date="2021-03" db="EMBL/GenBank/DDBJ databases">
        <title>Thermosipho ferrireducens sp.nov., an anaerobic thermophilic iron-reducing bacterium isolated from a deep-sea hydrothermal sulfide deposits.</title>
        <authorList>
            <person name="Zeng X."/>
            <person name="Chen Y."/>
            <person name="Shao Z."/>
        </authorList>
    </citation>
    <scope>NUCLEOTIDE SEQUENCE [LARGE SCALE GENOMIC DNA]</scope>
    <source>
        <strain evidence="5 6">JL129W03</strain>
    </source>
</reference>
<dbReference type="SMART" id="SM00382">
    <property type="entry name" value="AAA"/>
    <property type="match status" value="1"/>
</dbReference>
<dbReference type="Pfam" id="PF00005">
    <property type="entry name" value="ABC_tran"/>
    <property type="match status" value="1"/>
</dbReference>
<keyword evidence="2" id="KW-0547">Nucleotide-binding</keyword>
<keyword evidence="1" id="KW-0813">Transport</keyword>
<proteinExistence type="predicted"/>
<evidence type="ECO:0000256" key="3">
    <source>
        <dbReference type="ARBA" id="ARBA00022840"/>
    </source>
</evidence>
<evidence type="ECO:0000256" key="2">
    <source>
        <dbReference type="ARBA" id="ARBA00022741"/>
    </source>
</evidence>
<dbReference type="InterPro" id="IPR027417">
    <property type="entry name" value="P-loop_NTPase"/>
</dbReference>